<dbReference type="AlphaFoldDB" id="A0A815LDJ1"/>
<sequence length="196" mass="21923">MGFTPMIYPCLSIMSYNTLAELNSINGTWDIIISDITITSNRLLTVDFSVPIYETAIRVIVRDSSPISVNFLSYLRPFSLEVWLSIIGIVIYSGLLVFLFERRTIEETQDCRGLRAIIFGVYQALSTVIGMGSDLPLRTKSSRIIVIGLFTLSVLLVATYTANLSSYLTLQRTQPPISGIDDIKNGRLRFDRIGVL</sequence>
<keyword evidence="3 11" id="KW-0812">Transmembrane</keyword>
<feature type="transmembrane region" description="Helical" evidence="11">
    <location>
        <begin position="113"/>
        <end position="132"/>
    </location>
</feature>
<evidence type="ECO:0000256" key="3">
    <source>
        <dbReference type="ARBA" id="ARBA00022692"/>
    </source>
</evidence>
<keyword evidence="10" id="KW-0407">Ion channel</keyword>
<organism evidence="13 14">
    <name type="scientific">Rotaria sordida</name>
    <dbReference type="NCBI Taxonomy" id="392033"/>
    <lineage>
        <taxon>Eukaryota</taxon>
        <taxon>Metazoa</taxon>
        <taxon>Spiralia</taxon>
        <taxon>Gnathifera</taxon>
        <taxon>Rotifera</taxon>
        <taxon>Eurotatoria</taxon>
        <taxon>Bdelloidea</taxon>
        <taxon>Philodinida</taxon>
        <taxon>Philodinidae</taxon>
        <taxon>Rotaria</taxon>
    </lineage>
</organism>
<evidence type="ECO:0000256" key="6">
    <source>
        <dbReference type="ARBA" id="ARBA00023136"/>
    </source>
</evidence>
<keyword evidence="6 11" id="KW-0472">Membrane</keyword>
<evidence type="ECO:0000256" key="10">
    <source>
        <dbReference type="ARBA" id="ARBA00023303"/>
    </source>
</evidence>
<dbReference type="Gene3D" id="1.10.287.70">
    <property type="match status" value="1"/>
</dbReference>
<feature type="non-terminal residue" evidence="13">
    <location>
        <position position="1"/>
    </location>
</feature>
<evidence type="ECO:0000313" key="14">
    <source>
        <dbReference type="Proteomes" id="UP000663882"/>
    </source>
</evidence>
<dbReference type="Pfam" id="PF00060">
    <property type="entry name" value="Lig_chan"/>
    <property type="match status" value="1"/>
</dbReference>
<feature type="transmembrane region" description="Helical" evidence="11">
    <location>
        <begin position="82"/>
        <end position="101"/>
    </location>
</feature>
<dbReference type="OrthoDB" id="5984008at2759"/>
<evidence type="ECO:0000313" key="13">
    <source>
        <dbReference type="EMBL" id="CAF1405603.1"/>
    </source>
</evidence>
<feature type="non-terminal residue" evidence="13">
    <location>
        <position position="196"/>
    </location>
</feature>
<dbReference type="GO" id="GO:0016020">
    <property type="term" value="C:membrane"/>
    <property type="evidence" value="ECO:0007669"/>
    <property type="project" value="UniProtKB-SubCell"/>
</dbReference>
<evidence type="ECO:0000256" key="11">
    <source>
        <dbReference type="SAM" id="Phobius"/>
    </source>
</evidence>
<evidence type="ECO:0000256" key="1">
    <source>
        <dbReference type="ARBA" id="ARBA00004141"/>
    </source>
</evidence>
<keyword evidence="7" id="KW-0675">Receptor</keyword>
<name>A0A815LDJ1_9BILA</name>
<reference evidence="13" key="1">
    <citation type="submission" date="2021-02" db="EMBL/GenBank/DDBJ databases">
        <authorList>
            <person name="Nowell W R."/>
        </authorList>
    </citation>
    <scope>NUCLEOTIDE SEQUENCE</scope>
</reference>
<comment type="caution">
    <text evidence="13">The sequence shown here is derived from an EMBL/GenBank/DDBJ whole genome shotgun (WGS) entry which is preliminary data.</text>
</comment>
<evidence type="ECO:0000256" key="5">
    <source>
        <dbReference type="ARBA" id="ARBA00023065"/>
    </source>
</evidence>
<accession>A0A815LDJ1</accession>
<dbReference type="EMBL" id="CAJNOO010005135">
    <property type="protein sequence ID" value="CAF1405603.1"/>
    <property type="molecule type" value="Genomic_DNA"/>
</dbReference>
<evidence type="ECO:0000256" key="7">
    <source>
        <dbReference type="ARBA" id="ARBA00023170"/>
    </source>
</evidence>
<evidence type="ECO:0000256" key="2">
    <source>
        <dbReference type="ARBA" id="ARBA00022448"/>
    </source>
</evidence>
<evidence type="ECO:0000259" key="12">
    <source>
        <dbReference type="Pfam" id="PF00060"/>
    </source>
</evidence>
<feature type="domain" description="Ionotropic glutamate receptor C-terminal" evidence="12">
    <location>
        <begin position="79"/>
        <end position="185"/>
    </location>
</feature>
<dbReference type="SUPFAM" id="SSF53850">
    <property type="entry name" value="Periplasmic binding protein-like II"/>
    <property type="match status" value="1"/>
</dbReference>
<feature type="transmembrane region" description="Helical" evidence="11">
    <location>
        <begin position="144"/>
        <end position="162"/>
    </location>
</feature>
<dbReference type="InterPro" id="IPR015683">
    <property type="entry name" value="Ionotropic_Glu_rcpt"/>
</dbReference>
<dbReference type="Proteomes" id="UP000663882">
    <property type="component" value="Unassembled WGS sequence"/>
</dbReference>
<dbReference type="Gene3D" id="3.40.190.10">
    <property type="entry name" value="Periplasmic binding protein-like II"/>
    <property type="match status" value="1"/>
</dbReference>
<protein>
    <recommendedName>
        <fullName evidence="12">Ionotropic glutamate receptor C-terminal domain-containing protein</fullName>
    </recommendedName>
</protein>
<dbReference type="PANTHER" id="PTHR18966">
    <property type="entry name" value="IONOTROPIC GLUTAMATE RECEPTOR"/>
    <property type="match status" value="1"/>
</dbReference>
<comment type="subcellular location">
    <subcellularLocation>
        <location evidence="1">Membrane</location>
        <topology evidence="1">Multi-pass membrane protein</topology>
    </subcellularLocation>
</comment>
<evidence type="ECO:0000256" key="8">
    <source>
        <dbReference type="ARBA" id="ARBA00023180"/>
    </source>
</evidence>
<dbReference type="GO" id="GO:0015276">
    <property type="term" value="F:ligand-gated monoatomic ion channel activity"/>
    <property type="evidence" value="ECO:0007669"/>
    <property type="project" value="InterPro"/>
</dbReference>
<keyword evidence="9" id="KW-1071">Ligand-gated ion channel</keyword>
<proteinExistence type="predicted"/>
<dbReference type="InterPro" id="IPR001320">
    <property type="entry name" value="Iontro_rcpt_C"/>
</dbReference>
<keyword evidence="8" id="KW-0325">Glycoprotein</keyword>
<keyword evidence="4 11" id="KW-1133">Transmembrane helix</keyword>
<evidence type="ECO:0000256" key="9">
    <source>
        <dbReference type="ARBA" id="ARBA00023286"/>
    </source>
</evidence>
<keyword evidence="2" id="KW-0813">Transport</keyword>
<keyword evidence="5" id="KW-0406">Ion transport</keyword>
<gene>
    <name evidence="13" type="ORF">RFH988_LOCUS35029</name>
</gene>
<evidence type="ECO:0000256" key="4">
    <source>
        <dbReference type="ARBA" id="ARBA00022989"/>
    </source>
</evidence>